<dbReference type="NCBIfam" id="TIGR00001">
    <property type="entry name" value="rpmI_bact"/>
    <property type="match status" value="1"/>
</dbReference>
<name>A0A133S1B2_9FIRM</name>
<dbReference type="GeneID" id="57773895"/>
<dbReference type="PANTHER" id="PTHR33343">
    <property type="entry name" value="54S RIBOSOMAL PROTEIN BL35M"/>
    <property type="match status" value="1"/>
</dbReference>
<evidence type="ECO:0000313" key="8">
    <source>
        <dbReference type="EMBL" id="MDK7357585.1"/>
    </source>
</evidence>
<dbReference type="Proteomes" id="UP000070226">
    <property type="component" value="Unassembled WGS sequence"/>
</dbReference>
<organism evidence="7">
    <name type="scientific">Veillonella atypica</name>
    <dbReference type="NCBI Taxonomy" id="39777"/>
    <lineage>
        <taxon>Bacteria</taxon>
        <taxon>Bacillati</taxon>
        <taxon>Bacillota</taxon>
        <taxon>Negativicutes</taxon>
        <taxon>Veillonellales</taxon>
        <taxon>Veillonellaceae</taxon>
        <taxon>Veillonella</taxon>
    </lineage>
</organism>
<dbReference type="InterPro" id="IPR037229">
    <property type="entry name" value="Ribosomal_bL35_sf"/>
</dbReference>
<dbReference type="GO" id="GO:0006412">
    <property type="term" value="P:translation"/>
    <property type="evidence" value="ECO:0007669"/>
    <property type="project" value="UniProtKB-UniRule"/>
</dbReference>
<dbReference type="InterPro" id="IPR001706">
    <property type="entry name" value="Ribosomal_bL35"/>
</dbReference>
<evidence type="ECO:0000256" key="1">
    <source>
        <dbReference type="ARBA" id="ARBA00006598"/>
    </source>
</evidence>
<dbReference type="EMBL" id="LRQT01000097">
    <property type="protein sequence ID" value="KXA62149.1"/>
    <property type="molecule type" value="Genomic_DNA"/>
</dbReference>
<evidence type="ECO:0000256" key="4">
    <source>
        <dbReference type="ARBA" id="ARBA00071664"/>
    </source>
</evidence>
<dbReference type="PROSITE" id="PS00936">
    <property type="entry name" value="RIBOSOMAL_L35"/>
    <property type="match status" value="1"/>
</dbReference>
<dbReference type="HAMAP" id="MF_00514">
    <property type="entry name" value="Ribosomal_bL35"/>
    <property type="match status" value="1"/>
</dbReference>
<accession>A0A133S1B2</accession>
<evidence type="ECO:0000256" key="5">
    <source>
        <dbReference type="HAMAP-Rule" id="MF_00514"/>
    </source>
</evidence>
<dbReference type="GO" id="GO:0022625">
    <property type="term" value="C:cytosolic large ribosomal subunit"/>
    <property type="evidence" value="ECO:0007669"/>
    <property type="project" value="TreeGrafter"/>
</dbReference>
<reference evidence="9 11" key="2">
    <citation type="submission" date="2018-09" db="EMBL/GenBank/DDBJ databases">
        <title>Genome sequence of Veillonella atypica isolated from periodontal Korean patients.</title>
        <authorList>
            <person name="Lee J.-H."/>
            <person name="Moon J.-H."/>
            <person name="Shin S.-Y."/>
        </authorList>
    </citation>
    <scope>NUCLEOTIDE SEQUENCE [LARGE SCALE GENOMIC DNA]</scope>
    <source>
        <strain evidence="9 11">KHUD_V1</strain>
    </source>
</reference>
<reference evidence="8" key="3">
    <citation type="submission" date="2023-05" db="EMBL/GenBank/DDBJ databases">
        <title>Cataloging the Phylogenetic Diversity of Human Bladder Bacteria.</title>
        <authorList>
            <person name="Du J."/>
        </authorList>
    </citation>
    <scope>NUCLEOTIDE SEQUENCE</scope>
    <source>
        <strain evidence="8">UMB10101</strain>
    </source>
</reference>
<dbReference type="RefSeq" id="WP_005376016.1">
    <property type="nucleotide sequence ID" value="NZ_CABKSO010000001.1"/>
</dbReference>
<comment type="similarity">
    <text evidence="1 5 6">Belongs to the bacterial ribosomal protein bL35 family.</text>
</comment>
<dbReference type="InterPro" id="IPR018265">
    <property type="entry name" value="Ribosomal_bL35_CS"/>
</dbReference>
<proteinExistence type="inferred from homology"/>
<evidence type="ECO:0000313" key="10">
    <source>
        <dbReference type="Proteomes" id="UP000070226"/>
    </source>
</evidence>
<dbReference type="PRINTS" id="PR00064">
    <property type="entry name" value="RIBOSOMALL35"/>
</dbReference>
<evidence type="ECO:0000313" key="7">
    <source>
        <dbReference type="EMBL" id="KXA62149.1"/>
    </source>
</evidence>
<comment type="caution">
    <text evidence="7">The sequence shown here is derived from an EMBL/GenBank/DDBJ whole genome shotgun (WGS) entry which is preliminary data.</text>
</comment>
<dbReference type="EMBL" id="QXZZ01000007">
    <property type="protein sequence ID" value="RJY51326.1"/>
    <property type="molecule type" value="Genomic_DNA"/>
</dbReference>
<dbReference type="AlphaFoldDB" id="A0A133S1B2"/>
<reference evidence="7 10" key="1">
    <citation type="submission" date="2016-01" db="EMBL/GenBank/DDBJ databases">
        <authorList>
            <person name="Oliw E.H."/>
        </authorList>
    </citation>
    <scope>NUCLEOTIDE SEQUENCE [LARGE SCALE GENOMIC DNA]</scope>
    <source>
        <strain evidence="7 10">CMW7756B</strain>
    </source>
</reference>
<dbReference type="FunFam" id="4.10.410.60:FF:000001">
    <property type="entry name" value="50S ribosomal protein L35"/>
    <property type="match status" value="1"/>
</dbReference>
<dbReference type="SUPFAM" id="SSF143034">
    <property type="entry name" value="L35p-like"/>
    <property type="match status" value="1"/>
</dbReference>
<dbReference type="Pfam" id="PF01632">
    <property type="entry name" value="Ribosomal_L35p"/>
    <property type="match status" value="1"/>
</dbReference>
<protein>
    <recommendedName>
        <fullName evidence="4 5">Large ribosomal subunit protein bL35</fullName>
    </recommendedName>
</protein>
<keyword evidence="2 5" id="KW-0689">Ribosomal protein</keyword>
<evidence type="ECO:0000256" key="6">
    <source>
        <dbReference type="RuleBase" id="RU000568"/>
    </source>
</evidence>
<dbReference type="Proteomes" id="UP001236274">
    <property type="component" value="Unassembled WGS sequence"/>
</dbReference>
<evidence type="ECO:0000256" key="3">
    <source>
        <dbReference type="ARBA" id="ARBA00023274"/>
    </source>
</evidence>
<gene>
    <name evidence="5 8" type="primary">rpmI</name>
    <name evidence="9" type="ORF">D2965_01495</name>
    <name evidence="7" type="ORF">HMPREF3233_01813</name>
    <name evidence="8" type="ORF">QP520_08095</name>
</gene>
<dbReference type="GO" id="GO:0003735">
    <property type="term" value="F:structural constituent of ribosome"/>
    <property type="evidence" value="ECO:0007669"/>
    <property type="project" value="InterPro"/>
</dbReference>
<evidence type="ECO:0000256" key="2">
    <source>
        <dbReference type="ARBA" id="ARBA00022980"/>
    </source>
</evidence>
<dbReference type="STRING" id="39777.B7L28_05860"/>
<keyword evidence="3 5" id="KW-0687">Ribonucleoprotein</keyword>
<dbReference type="Proteomes" id="UP000277803">
    <property type="component" value="Unassembled WGS sequence"/>
</dbReference>
<dbReference type="PANTHER" id="PTHR33343:SF1">
    <property type="entry name" value="LARGE RIBOSOMAL SUBUNIT PROTEIN BL35M"/>
    <property type="match status" value="1"/>
</dbReference>
<dbReference type="KEGG" id="vat:B7L28_05860"/>
<evidence type="ECO:0000313" key="9">
    <source>
        <dbReference type="EMBL" id="RJY51326.1"/>
    </source>
</evidence>
<evidence type="ECO:0000313" key="11">
    <source>
        <dbReference type="Proteomes" id="UP000277803"/>
    </source>
</evidence>
<dbReference type="Gene3D" id="4.10.410.60">
    <property type="match status" value="1"/>
</dbReference>
<dbReference type="InterPro" id="IPR021137">
    <property type="entry name" value="Ribosomal_bL35-like"/>
</dbReference>
<sequence length="65" mass="7418">MPKIKTRRAAAKRFAVTGTGEFKRAKAFKSHILEKKSPARKRNLRKATLVAKSDYKRVVKCLPYA</sequence>
<dbReference type="EMBL" id="JASORJ010000018">
    <property type="protein sequence ID" value="MDK7357585.1"/>
    <property type="molecule type" value="Genomic_DNA"/>
</dbReference>
<dbReference type="PATRIC" id="fig|39777.7.peg.1776"/>